<sequence length="327" mass="37411">MGSSVVVERCPREDWSLALSCLYTHLPPRDQMRQVESVLQSEAHGRVRLDGIVWCHRKRKPIAIAIAFETPGRSLLVWPPRFREAPPPGTAHGIQRDLFVAAVDYARSREVRMAQLLLSNQQQHLVASSQEAGFVHLTRLIYLRRSVFEPPIDEPGQVFEVDSYGPENHEDLLHILERSYRGSRDCPELNGARDLEDIVESHQAQGLFEPKYWKLIKQEGEWVGCILLVRLRELDAFELAYIGIVPEARGRGLGRELTRQALRETREAGVSLLTLACDERNWPARAMYDAEGFVPWDEKDAYLVMINPADGRLKRTVDPEIFTRPDK</sequence>
<evidence type="ECO:0000256" key="1">
    <source>
        <dbReference type="ARBA" id="ARBA00022679"/>
    </source>
</evidence>
<dbReference type="AlphaFoldDB" id="A0A518AXE9"/>
<reference evidence="4 5" key="1">
    <citation type="submission" date="2019-02" db="EMBL/GenBank/DDBJ databases">
        <title>Deep-cultivation of Planctomycetes and their phenomic and genomic characterization uncovers novel biology.</title>
        <authorList>
            <person name="Wiegand S."/>
            <person name="Jogler M."/>
            <person name="Boedeker C."/>
            <person name="Pinto D."/>
            <person name="Vollmers J."/>
            <person name="Rivas-Marin E."/>
            <person name="Kohn T."/>
            <person name="Peeters S.H."/>
            <person name="Heuer A."/>
            <person name="Rast P."/>
            <person name="Oberbeckmann S."/>
            <person name="Bunk B."/>
            <person name="Jeske O."/>
            <person name="Meyerdierks A."/>
            <person name="Storesund J.E."/>
            <person name="Kallscheuer N."/>
            <person name="Luecker S."/>
            <person name="Lage O.M."/>
            <person name="Pohl T."/>
            <person name="Merkel B.J."/>
            <person name="Hornburger P."/>
            <person name="Mueller R.-W."/>
            <person name="Bruemmer F."/>
            <person name="Labrenz M."/>
            <person name="Spormann A.M."/>
            <person name="Op den Camp H."/>
            <person name="Overmann J."/>
            <person name="Amann R."/>
            <person name="Jetten M.S.M."/>
            <person name="Mascher T."/>
            <person name="Medema M.H."/>
            <person name="Devos D.P."/>
            <person name="Kaster A.-K."/>
            <person name="Ovreas L."/>
            <person name="Rohde M."/>
            <person name="Galperin M.Y."/>
            <person name="Jogler C."/>
        </authorList>
    </citation>
    <scope>NUCLEOTIDE SEQUENCE [LARGE SCALE GENOMIC DNA]</scope>
    <source>
        <strain evidence="4 5">Pan216</strain>
    </source>
</reference>
<dbReference type="InterPro" id="IPR016181">
    <property type="entry name" value="Acyl_CoA_acyltransferase"/>
</dbReference>
<dbReference type="PANTHER" id="PTHR43877">
    <property type="entry name" value="AMINOALKYLPHOSPHONATE N-ACETYLTRANSFERASE-RELATED-RELATED"/>
    <property type="match status" value="1"/>
</dbReference>
<dbReference type="OrthoDB" id="214696at2"/>
<keyword evidence="1 4" id="KW-0808">Transferase</keyword>
<dbReference type="InterPro" id="IPR050832">
    <property type="entry name" value="Bact_Acetyltransf"/>
</dbReference>
<name>A0A518AXE9_9BACT</name>
<gene>
    <name evidence="4" type="primary">mshD_1</name>
    <name evidence="4" type="ORF">Pan216_02350</name>
</gene>
<dbReference type="EC" id="2.3.1.189" evidence="4"/>
<evidence type="ECO:0000259" key="3">
    <source>
        <dbReference type="PROSITE" id="PS51186"/>
    </source>
</evidence>
<dbReference type="RefSeq" id="WP_145253635.1">
    <property type="nucleotide sequence ID" value="NZ_CP036279.1"/>
</dbReference>
<dbReference type="Proteomes" id="UP000317093">
    <property type="component" value="Chromosome"/>
</dbReference>
<proteinExistence type="predicted"/>
<dbReference type="KEGG" id="knv:Pan216_02350"/>
<keyword evidence="2 4" id="KW-0012">Acyltransferase</keyword>
<evidence type="ECO:0000313" key="4">
    <source>
        <dbReference type="EMBL" id="QDU59407.1"/>
    </source>
</evidence>
<dbReference type="SUPFAM" id="SSF55729">
    <property type="entry name" value="Acyl-CoA N-acyltransferases (Nat)"/>
    <property type="match status" value="1"/>
</dbReference>
<dbReference type="InterPro" id="IPR000182">
    <property type="entry name" value="GNAT_dom"/>
</dbReference>
<dbReference type="PANTHER" id="PTHR43877:SF2">
    <property type="entry name" value="AMINOALKYLPHOSPHONATE N-ACETYLTRANSFERASE-RELATED"/>
    <property type="match status" value="1"/>
</dbReference>
<dbReference type="CDD" id="cd04301">
    <property type="entry name" value="NAT_SF"/>
    <property type="match status" value="1"/>
</dbReference>
<dbReference type="GO" id="GO:0035447">
    <property type="term" value="F:mycothiol synthase activity"/>
    <property type="evidence" value="ECO:0007669"/>
    <property type="project" value="UniProtKB-EC"/>
</dbReference>
<protein>
    <submittedName>
        <fullName evidence="4">Mycothiol acetyltransferase</fullName>
        <ecNumber evidence="4">2.3.1.189</ecNumber>
    </submittedName>
</protein>
<dbReference type="EMBL" id="CP036279">
    <property type="protein sequence ID" value="QDU59407.1"/>
    <property type="molecule type" value="Genomic_DNA"/>
</dbReference>
<evidence type="ECO:0000313" key="5">
    <source>
        <dbReference type="Proteomes" id="UP000317093"/>
    </source>
</evidence>
<accession>A0A518AXE9</accession>
<keyword evidence="5" id="KW-1185">Reference proteome</keyword>
<dbReference type="PROSITE" id="PS51186">
    <property type="entry name" value="GNAT"/>
    <property type="match status" value="1"/>
</dbReference>
<feature type="domain" description="N-acetyltransferase" evidence="3">
    <location>
        <begin position="159"/>
        <end position="310"/>
    </location>
</feature>
<organism evidence="4 5">
    <name type="scientific">Kolteria novifilia</name>
    <dbReference type="NCBI Taxonomy" id="2527975"/>
    <lineage>
        <taxon>Bacteria</taxon>
        <taxon>Pseudomonadati</taxon>
        <taxon>Planctomycetota</taxon>
        <taxon>Planctomycetia</taxon>
        <taxon>Kolteriales</taxon>
        <taxon>Kolteriaceae</taxon>
        <taxon>Kolteria</taxon>
    </lineage>
</organism>
<dbReference type="Gene3D" id="3.40.630.30">
    <property type="match status" value="1"/>
</dbReference>
<evidence type="ECO:0000256" key="2">
    <source>
        <dbReference type="ARBA" id="ARBA00023315"/>
    </source>
</evidence>
<dbReference type="Pfam" id="PF00583">
    <property type="entry name" value="Acetyltransf_1"/>
    <property type="match status" value="1"/>
</dbReference>